<dbReference type="Pfam" id="PF02814">
    <property type="entry name" value="UreE_N"/>
    <property type="match status" value="1"/>
</dbReference>
<keyword evidence="2 5" id="KW-0963">Cytoplasm</keyword>
<dbReference type="HAMAP" id="MF_00822">
    <property type="entry name" value="UreE"/>
    <property type="match status" value="1"/>
</dbReference>
<keyword evidence="3 5" id="KW-0533">Nickel</keyword>
<dbReference type="PIRSF" id="PIRSF036402">
    <property type="entry name" value="Ureas_acces_UreE"/>
    <property type="match status" value="1"/>
</dbReference>
<dbReference type="Gene3D" id="3.30.70.790">
    <property type="entry name" value="UreE, C-terminal domain"/>
    <property type="match status" value="1"/>
</dbReference>
<keyword evidence="4 5" id="KW-0143">Chaperone</keyword>
<evidence type="ECO:0000256" key="1">
    <source>
        <dbReference type="ARBA" id="ARBA00004496"/>
    </source>
</evidence>
<dbReference type="InterPro" id="IPR004029">
    <property type="entry name" value="UreE_N"/>
</dbReference>
<dbReference type="GO" id="GO:0006457">
    <property type="term" value="P:protein folding"/>
    <property type="evidence" value="ECO:0007669"/>
    <property type="project" value="InterPro"/>
</dbReference>
<dbReference type="SUPFAM" id="SSF69737">
    <property type="entry name" value="Urease metallochaperone UreE, C-terminal domain"/>
    <property type="match status" value="1"/>
</dbReference>
<dbReference type="GO" id="GO:0005737">
    <property type="term" value="C:cytoplasm"/>
    <property type="evidence" value="ECO:0007669"/>
    <property type="project" value="UniProtKB-SubCell"/>
</dbReference>
<comment type="function">
    <text evidence="5">Involved in urease metallocenter assembly. Binds nickel. Probably functions as a nickel donor during metallocenter assembly.</text>
</comment>
<comment type="subcellular location">
    <subcellularLocation>
        <location evidence="1 5">Cytoplasm</location>
    </subcellularLocation>
</comment>
<dbReference type="GO" id="GO:0051082">
    <property type="term" value="F:unfolded protein binding"/>
    <property type="evidence" value="ECO:0007669"/>
    <property type="project" value="UniProtKB-UniRule"/>
</dbReference>
<evidence type="ECO:0000256" key="4">
    <source>
        <dbReference type="ARBA" id="ARBA00023186"/>
    </source>
</evidence>
<feature type="domain" description="UreE urease accessory N-terminal" evidence="6">
    <location>
        <begin position="6"/>
        <end position="70"/>
    </location>
</feature>
<evidence type="ECO:0000256" key="5">
    <source>
        <dbReference type="HAMAP-Rule" id="MF_00822"/>
    </source>
</evidence>
<evidence type="ECO:0000313" key="7">
    <source>
        <dbReference type="EMBL" id="SFZ92841.1"/>
    </source>
</evidence>
<keyword evidence="8" id="KW-1185">Reference proteome</keyword>
<dbReference type="InterPro" id="IPR012406">
    <property type="entry name" value="UreE"/>
</dbReference>
<evidence type="ECO:0000313" key="8">
    <source>
        <dbReference type="Proteomes" id="UP000182034"/>
    </source>
</evidence>
<dbReference type="RefSeq" id="WP_072408453.1">
    <property type="nucleotide sequence ID" value="NZ_FPKW01000004.1"/>
</dbReference>
<evidence type="ECO:0000256" key="2">
    <source>
        <dbReference type="ARBA" id="ARBA00022490"/>
    </source>
</evidence>
<proteinExistence type="inferred from homology"/>
<dbReference type="GO" id="GO:0065003">
    <property type="term" value="P:protein-containing complex assembly"/>
    <property type="evidence" value="ECO:0007669"/>
    <property type="project" value="InterPro"/>
</dbReference>
<protein>
    <recommendedName>
        <fullName evidence="5">Urease accessory protein UreE</fullName>
    </recommendedName>
</protein>
<dbReference type="EMBL" id="FPKW01000004">
    <property type="protein sequence ID" value="SFZ92841.1"/>
    <property type="molecule type" value="Genomic_DNA"/>
</dbReference>
<evidence type="ECO:0000259" key="6">
    <source>
        <dbReference type="SMART" id="SM00988"/>
    </source>
</evidence>
<dbReference type="Proteomes" id="UP000182034">
    <property type="component" value="Unassembled WGS sequence"/>
</dbReference>
<dbReference type="GO" id="GO:0016151">
    <property type="term" value="F:nickel cation binding"/>
    <property type="evidence" value="ECO:0007669"/>
    <property type="project" value="UniProtKB-UniRule"/>
</dbReference>
<accession>A0A1K2IK64</accession>
<organism evidence="7 8">
    <name type="scientific">Chryseobacterium limigenitum</name>
    <dbReference type="NCBI Taxonomy" id="1612149"/>
    <lineage>
        <taxon>Bacteria</taxon>
        <taxon>Pseudomonadati</taxon>
        <taxon>Bacteroidota</taxon>
        <taxon>Flavobacteriia</taxon>
        <taxon>Flavobacteriales</taxon>
        <taxon>Weeksellaceae</taxon>
        <taxon>Chryseobacterium group</taxon>
        <taxon>Chryseobacterium</taxon>
    </lineage>
</organism>
<reference evidence="8" key="1">
    <citation type="submission" date="2016-10" db="EMBL/GenBank/DDBJ databases">
        <authorList>
            <person name="Varghese N."/>
            <person name="Submissions S."/>
        </authorList>
    </citation>
    <scope>NUCLEOTIDE SEQUENCE [LARGE SCALE GENOMIC DNA]</scope>
    <source>
        <strain evidence="8">SUR2</strain>
    </source>
</reference>
<gene>
    <name evidence="5" type="primary">ureE</name>
    <name evidence="7" type="ORF">SAMN05216324_10412</name>
</gene>
<dbReference type="InterPro" id="IPR036118">
    <property type="entry name" value="UreE_N_sf"/>
</dbReference>
<dbReference type="STRING" id="1612149.SAMN05216324_10412"/>
<dbReference type="NCBIfam" id="NF009754">
    <property type="entry name" value="PRK13261.1-6"/>
    <property type="match status" value="1"/>
</dbReference>
<dbReference type="GO" id="GO:0019627">
    <property type="term" value="P:urea metabolic process"/>
    <property type="evidence" value="ECO:0007669"/>
    <property type="project" value="InterPro"/>
</dbReference>
<comment type="similarity">
    <text evidence="5">Belongs to the UreE family.</text>
</comment>
<name>A0A1K2IK64_9FLAO</name>
<dbReference type="SMART" id="SM00988">
    <property type="entry name" value="UreE_N"/>
    <property type="match status" value="1"/>
</dbReference>
<dbReference type="AlphaFoldDB" id="A0A1K2IK64"/>
<dbReference type="SUPFAM" id="SSF69287">
    <property type="entry name" value="Urease metallochaperone UreE, N-terminal domain"/>
    <property type="match status" value="1"/>
</dbReference>
<dbReference type="InterPro" id="IPR007864">
    <property type="entry name" value="UreE_C_dom"/>
</dbReference>
<evidence type="ECO:0000256" key="3">
    <source>
        <dbReference type="ARBA" id="ARBA00022596"/>
    </source>
</evidence>
<dbReference type="OrthoDB" id="9810882at2"/>
<dbReference type="CDD" id="cd00571">
    <property type="entry name" value="UreE"/>
    <property type="match status" value="1"/>
</dbReference>
<dbReference type="Gene3D" id="2.60.260.20">
    <property type="entry name" value="Urease metallochaperone UreE, N-terminal domain"/>
    <property type="match status" value="1"/>
</dbReference>
<dbReference type="Pfam" id="PF05194">
    <property type="entry name" value="UreE_C"/>
    <property type="match status" value="1"/>
</dbReference>
<sequence length="170" mass="19606">MIINETLGNISEKTVVEKLIDYLDLEWFESTKRIQRKKTRQGKDIAIKFLREGQRLREGDILYESEEELIVVNILETEAIVISPDSMLEMGTVCYEIGNKHIPLFIQENKVLLPFEMPMYRWLEVSGFKPEKQTVKLLNLLKSNVEPHGHGSLGSSIFTKILKMAAPKDE</sequence>